<feature type="region of interest" description="Disordered" evidence="2">
    <location>
        <begin position="346"/>
        <end position="371"/>
    </location>
</feature>
<feature type="domain" description="Schlafen AlbA-2" evidence="3">
    <location>
        <begin position="153"/>
        <end position="290"/>
    </location>
</feature>
<accession>Q22KP9</accession>
<dbReference type="OrthoDB" id="10259112at2759"/>
<evidence type="ECO:0000259" key="3">
    <source>
        <dbReference type="Pfam" id="PF04326"/>
    </source>
</evidence>
<evidence type="ECO:0000256" key="2">
    <source>
        <dbReference type="SAM" id="MobiDB-lite"/>
    </source>
</evidence>
<dbReference type="GeneID" id="7846464"/>
<feature type="compositionally biased region" description="Basic and acidic residues" evidence="2">
    <location>
        <begin position="762"/>
        <end position="790"/>
    </location>
</feature>
<evidence type="ECO:0000313" key="4">
    <source>
        <dbReference type="EMBL" id="EAR85750.1"/>
    </source>
</evidence>
<feature type="compositionally biased region" description="Low complexity" evidence="2">
    <location>
        <begin position="732"/>
        <end position="756"/>
    </location>
</feature>
<reference evidence="5" key="1">
    <citation type="journal article" date="2006" name="PLoS Biol.">
        <title>Macronuclear genome sequence of the ciliate Tetrahymena thermophila, a model eukaryote.</title>
        <authorList>
            <person name="Eisen J.A."/>
            <person name="Coyne R.S."/>
            <person name="Wu M."/>
            <person name="Wu D."/>
            <person name="Thiagarajan M."/>
            <person name="Wortman J.R."/>
            <person name="Badger J.H."/>
            <person name="Ren Q."/>
            <person name="Amedeo P."/>
            <person name="Jones K.M."/>
            <person name="Tallon L.J."/>
            <person name="Delcher A.L."/>
            <person name="Salzberg S.L."/>
            <person name="Silva J.C."/>
            <person name="Haas B.J."/>
            <person name="Majoros W.H."/>
            <person name="Farzad M."/>
            <person name="Carlton J.M."/>
            <person name="Smith R.K. Jr."/>
            <person name="Garg J."/>
            <person name="Pearlman R.E."/>
            <person name="Karrer K.M."/>
            <person name="Sun L."/>
            <person name="Manning G."/>
            <person name="Elde N.C."/>
            <person name="Turkewitz A.P."/>
            <person name="Asai D.J."/>
            <person name="Wilkes D.E."/>
            <person name="Wang Y."/>
            <person name="Cai H."/>
            <person name="Collins K."/>
            <person name="Stewart B.A."/>
            <person name="Lee S.R."/>
            <person name="Wilamowska K."/>
            <person name="Weinberg Z."/>
            <person name="Ruzzo W.L."/>
            <person name="Wloga D."/>
            <person name="Gaertig J."/>
            <person name="Frankel J."/>
            <person name="Tsao C.-C."/>
            <person name="Gorovsky M.A."/>
            <person name="Keeling P.J."/>
            <person name="Waller R.F."/>
            <person name="Patron N.J."/>
            <person name="Cherry J.M."/>
            <person name="Stover N.A."/>
            <person name="Krieger C.J."/>
            <person name="del Toro C."/>
            <person name="Ryder H.F."/>
            <person name="Williamson S.C."/>
            <person name="Barbeau R.A."/>
            <person name="Hamilton E.P."/>
            <person name="Orias E."/>
        </authorList>
    </citation>
    <scope>NUCLEOTIDE SEQUENCE [LARGE SCALE GENOMIC DNA]</scope>
    <source>
        <strain evidence="5">SB210</strain>
    </source>
</reference>
<dbReference type="InterPro" id="IPR051647">
    <property type="entry name" value="Mediator_comp_sub12"/>
</dbReference>
<feature type="region of interest" description="Disordered" evidence="2">
    <location>
        <begin position="731"/>
        <end position="826"/>
    </location>
</feature>
<keyword evidence="1" id="KW-0175">Coiled coil</keyword>
<feature type="coiled-coil region" evidence="1">
    <location>
        <begin position="884"/>
        <end position="915"/>
    </location>
</feature>
<dbReference type="PANTHER" id="PTHR46007:SF8">
    <property type="entry name" value="C2H2-TYPE DOMAIN-CONTAINING PROTEIN"/>
    <property type="match status" value="1"/>
</dbReference>
<dbReference type="GO" id="GO:0003713">
    <property type="term" value="F:transcription coactivator activity"/>
    <property type="evidence" value="ECO:0007669"/>
    <property type="project" value="TreeGrafter"/>
</dbReference>
<dbReference type="Pfam" id="PF04326">
    <property type="entry name" value="SLFN_AlbA_2"/>
    <property type="match status" value="1"/>
</dbReference>
<dbReference type="InParanoid" id="Q22KP9"/>
<feature type="compositionally biased region" description="Basic and acidic residues" evidence="2">
    <location>
        <begin position="801"/>
        <end position="810"/>
    </location>
</feature>
<feature type="compositionally biased region" description="Low complexity" evidence="2">
    <location>
        <begin position="678"/>
        <end position="693"/>
    </location>
</feature>
<dbReference type="GO" id="GO:0045944">
    <property type="term" value="P:positive regulation of transcription by RNA polymerase II"/>
    <property type="evidence" value="ECO:0007669"/>
    <property type="project" value="TreeGrafter"/>
</dbReference>
<name>Q22KP9_TETTS</name>
<gene>
    <name evidence="4" type="ORF">TTHERM_00312320</name>
</gene>
<dbReference type="Proteomes" id="UP000009168">
    <property type="component" value="Unassembled WGS sequence"/>
</dbReference>
<feature type="compositionally biased region" description="Low complexity" evidence="2">
    <location>
        <begin position="347"/>
        <end position="371"/>
    </location>
</feature>
<dbReference type="KEGG" id="tet:TTHERM_00312320"/>
<proteinExistence type="predicted"/>
<dbReference type="PANTHER" id="PTHR46007">
    <property type="entry name" value="MEDIATOR OF RNA POLYMERASE II TRANSCRIPTION SUBUNIT 12"/>
    <property type="match status" value="1"/>
</dbReference>
<dbReference type="RefSeq" id="XP_001033413.1">
    <property type="nucleotide sequence ID" value="XM_001033413.3"/>
</dbReference>
<dbReference type="GO" id="GO:0016592">
    <property type="term" value="C:mediator complex"/>
    <property type="evidence" value="ECO:0007669"/>
    <property type="project" value="TreeGrafter"/>
</dbReference>
<feature type="compositionally biased region" description="Basic and acidic residues" evidence="2">
    <location>
        <begin position="694"/>
        <end position="715"/>
    </location>
</feature>
<organism evidence="4 5">
    <name type="scientific">Tetrahymena thermophila (strain SB210)</name>
    <dbReference type="NCBI Taxonomy" id="312017"/>
    <lineage>
        <taxon>Eukaryota</taxon>
        <taxon>Sar</taxon>
        <taxon>Alveolata</taxon>
        <taxon>Ciliophora</taxon>
        <taxon>Intramacronucleata</taxon>
        <taxon>Oligohymenophorea</taxon>
        <taxon>Hymenostomatida</taxon>
        <taxon>Tetrahymenina</taxon>
        <taxon>Tetrahymenidae</taxon>
        <taxon>Tetrahymena</taxon>
    </lineage>
</organism>
<feature type="compositionally biased region" description="Low complexity" evidence="2">
    <location>
        <begin position="565"/>
        <end position="650"/>
    </location>
</feature>
<feature type="region of interest" description="Disordered" evidence="2">
    <location>
        <begin position="565"/>
        <end position="715"/>
    </location>
</feature>
<evidence type="ECO:0000256" key="1">
    <source>
        <dbReference type="SAM" id="Coils"/>
    </source>
</evidence>
<evidence type="ECO:0000313" key="5">
    <source>
        <dbReference type="Proteomes" id="UP000009168"/>
    </source>
</evidence>
<sequence>MQNNQNYKVQYQPVQQSYSDSDLLDSQVCDPLQVNYQRAKHVLGFFSQQPDLTHKNIKSWHENIIEFDSKISSLVSKYQNEQNMPNMLKELCQMYEEIRIKFDIYMKKIPLELYQQLQQQFIDNLKVMPNDLSQKNPCMCQSFNYSSQIYQKEDRQTEYKNYQLNSLQKEQYREIIKKTITSFLNCQGGTIFLGIRDFDLTVQGVDLSRKNTDELKNIVSEIKRQIEPDCSQLVNVDFIPVKKWGTFYQGKWVVRIKVAQGDLNTLYAYTKPNDKYSFESAFRDDGSCQRYELQKFINEIRNIHYKGRPKSEPIQYVEPDPQYYLCEANEVQNIYQKYKQEINPLFQNNNKNQNSSKKQNQNQDKQQNNKQNQQIISNNNQKQNQNQINNYSNSMEHKLELQEKLQKIEQLQQQIKNENLKTQKLQNEFNNAQKTIKSLEEQNKNIQVTQQRIEILKQELQSKNNELQIKNNELQSKNNEVLLLKMQIDQNKSSYDSEKLIFQQRCQSLQENIEQQKQLIEQSKHLNQQYSDQIKMLRETIQIQNQQQNSNASFQNQNIQNDNFQRQNNQSNYNKNQYQNNKFNNNSNKNYDDQNQNQEHDNNNQNREQNNFNQNRDQNNYNNKNNYNFNKNKNNYNRDYNNQNYNRDNNSQTYSSRDQNNQDYNRDQNNQSFHKDQNNQNYNKDQNNQNQNRDNQKQNNDKFQNEQQKKDQIDQNKIEVKELNNFIKQVESQNNSSSKQNQNPNLEKQQQQQQRNNRARKQKDDDDKEYKYERNDSFEKKDDYDQKDEINPNQKSSKQQKQKDFKHPTNEDNSQNDDFHLVQKTKGKKKKVVYEQVYQGIEQVIAESQKDIINQQNNQKLNYSQNKFDELSQIYDNDNPIMPKQNQEELKEIEEDDNDEELNEEEDKINKTKIEFPKDIDSISQKDLEQYKFYISIVFGFEHRLAQALKIINSTLSEEKPYILVSKKNIIFLFFSNSLLAKKAWNIIHKQDGPFMSDKQQFQFMKMNFKYQKKNTQIDYNTKEKQQIALIYINNISKENQNELKQIFSCDSVIQAYNGWLLATEQHKLFDLNIKKTKKLLKSKEKSLGIVIGTTVTLKQIEKNQEMDKLILEKIVQSFLFKNVKINKSNDKKEITLSFECQIDAYIAYQILYEQKDISQLFQNNNKLIEIESLLAVPFNFDEQQ</sequence>
<dbReference type="AlphaFoldDB" id="Q22KP9"/>
<dbReference type="InterPro" id="IPR007421">
    <property type="entry name" value="Schlafen_AlbA_2_dom"/>
</dbReference>
<protein>
    <submittedName>
        <fullName evidence="4">Divergent AAA domain protein</fullName>
    </submittedName>
</protein>
<dbReference type="EMBL" id="GG662498">
    <property type="protein sequence ID" value="EAR85750.1"/>
    <property type="molecule type" value="Genomic_DNA"/>
</dbReference>
<feature type="compositionally biased region" description="Low complexity" evidence="2">
    <location>
        <begin position="657"/>
        <end position="671"/>
    </location>
</feature>
<keyword evidence="5" id="KW-1185">Reference proteome</keyword>
<dbReference type="HOGENOM" id="CLU_272558_0_0_1"/>